<dbReference type="HOGENOM" id="CLU_046006_6_1_5"/>
<dbReference type="SUPFAM" id="SSF54593">
    <property type="entry name" value="Glyoxalase/Bleomycin resistance protein/Dihydroxybiphenyl dioxygenase"/>
    <property type="match status" value="1"/>
</dbReference>
<sequence length="133" mass="13974">MLHHASFGVSNIQTSSSFYDAVFSALGYSRVWEDLTPGSADQAIGYGPPDSGDKFAIKLRAGAAISGGSGHHLAFAAPSREAVNAFHLAALEHGGVDNGGPGLRPHYGPHYYAAFVIDPDGNHIEAVWKSPSR</sequence>
<keyword evidence="2" id="KW-0614">Plasmid</keyword>
<dbReference type="InterPro" id="IPR037523">
    <property type="entry name" value="VOC_core"/>
</dbReference>
<name>W6RU12_9HYPH</name>
<dbReference type="PANTHER" id="PTHR35006">
    <property type="entry name" value="GLYOXALASE FAMILY PROTEIN (AFU_ORTHOLOGUE AFUA_5G14830)"/>
    <property type="match status" value="1"/>
</dbReference>
<dbReference type="CDD" id="cd07262">
    <property type="entry name" value="VOC_like"/>
    <property type="match status" value="1"/>
</dbReference>
<dbReference type="RefSeq" id="WP_082321336.1">
    <property type="nucleotide sequence ID" value="NZ_ATTO01000096.1"/>
</dbReference>
<keyword evidence="3" id="KW-1185">Reference proteome</keyword>
<dbReference type="Pfam" id="PF00903">
    <property type="entry name" value="Glyoxalase"/>
    <property type="match status" value="1"/>
</dbReference>
<dbReference type="InterPro" id="IPR004360">
    <property type="entry name" value="Glyas_Fos-R_dOase_dom"/>
</dbReference>
<dbReference type="InterPro" id="IPR029068">
    <property type="entry name" value="Glyas_Bleomycin-R_OHBP_Dase"/>
</dbReference>
<proteinExistence type="predicted"/>
<dbReference type="AlphaFoldDB" id="W6RU12"/>
<dbReference type="EMBL" id="HG916855">
    <property type="protein sequence ID" value="CDM62208.1"/>
    <property type="molecule type" value="Genomic_DNA"/>
</dbReference>
<dbReference type="PROSITE" id="PS51819">
    <property type="entry name" value="VOC"/>
    <property type="match status" value="1"/>
</dbReference>
<dbReference type="PANTHER" id="PTHR35006:SF4">
    <property type="entry name" value="BLR7706 PROTEIN"/>
    <property type="match status" value="1"/>
</dbReference>
<feature type="domain" description="VOC" evidence="1">
    <location>
        <begin position="1"/>
        <end position="129"/>
    </location>
</feature>
<evidence type="ECO:0000313" key="3">
    <source>
        <dbReference type="Proteomes" id="UP000019443"/>
    </source>
</evidence>
<dbReference type="KEGG" id="rhl:LPU83_pLPU83d_0838"/>
<organism evidence="2 3">
    <name type="scientific">Rhizobium favelukesii</name>
    <dbReference type="NCBI Taxonomy" id="348824"/>
    <lineage>
        <taxon>Bacteria</taxon>
        <taxon>Pseudomonadati</taxon>
        <taxon>Pseudomonadota</taxon>
        <taxon>Alphaproteobacteria</taxon>
        <taxon>Hyphomicrobiales</taxon>
        <taxon>Rhizobiaceae</taxon>
        <taxon>Rhizobium/Agrobacterium group</taxon>
        <taxon>Rhizobium</taxon>
    </lineage>
</organism>
<gene>
    <name evidence="2" type="ORF">LPU83_pLPU83d_0838</name>
</gene>
<evidence type="ECO:0000259" key="1">
    <source>
        <dbReference type="PROSITE" id="PS51819"/>
    </source>
</evidence>
<dbReference type="Gene3D" id="3.10.180.10">
    <property type="entry name" value="2,3-Dihydroxybiphenyl 1,2-Dioxygenase, domain 1"/>
    <property type="match status" value="1"/>
</dbReference>
<reference evidence="2" key="1">
    <citation type="submission" date="2013-11" db="EMBL/GenBank/DDBJ databases">
        <title>Draft genome sequence of the broad-host-range Rhizobium sp. LPU83 strain, a member of the low-genetic diversity Oregon-like Rhizobium sp. group.</title>
        <authorList>
            <person name="Wibberg D."/>
            <person name="Puehler A."/>
            <person name="Schlueter A."/>
        </authorList>
    </citation>
    <scope>NUCLEOTIDE SEQUENCE [LARGE SCALE GENOMIC DNA]</scope>
    <source>
        <strain evidence="2">LPU83</strain>
        <plasmid evidence="2">pLPU83d</plasmid>
    </source>
</reference>
<geneLocation type="plasmid" evidence="2 3">
    <name>pLPU83d</name>
</geneLocation>
<dbReference type="Proteomes" id="UP000019443">
    <property type="component" value="Plasmid pLPU83d"/>
</dbReference>
<dbReference type="PATRIC" id="fig|348824.6.peg.6506"/>
<accession>W6RU12</accession>
<evidence type="ECO:0000313" key="2">
    <source>
        <dbReference type="EMBL" id="CDM62208.1"/>
    </source>
</evidence>
<protein>
    <recommendedName>
        <fullName evidence="1">VOC domain-containing protein</fullName>
    </recommendedName>
</protein>